<reference evidence="1" key="2">
    <citation type="submission" date="2021-09" db="EMBL/GenBank/DDBJ databases">
        <authorList>
            <person name="Gilroy R."/>
        </authorList>
    </citation>
    <scope>NUCLEOTIDE SEQUENCE</scope>
    <source>
        <strain evidence="1">ChiHjej13B12-9602</strain>
    </source>
</reference>
<evidence type="ECO:0000313" key="1">
    <source>
        <dbReference type="EMBL" id="HJG36769.1"/>
    </source>
</evidence>
<dbReference type="EMBL" id="DYUZ01000011">
    <property type="protein sequence ID" value="HJG36769.1"/>
    <property type="molecule type" value="Genomic_DNA"/>
</dbReference>
<comment type="caution">
    <text evidence="1">The sequence shown here is derived from an EMBL/GenBank/DDBJ whole genome shotgun (WGS) entry which is preliminary data.</text>
</comment>
<dbReference type="RefSeq" id="WP_273189131.1">
    <property type="nucleotide sequence ID" value="NZ_DYUZ01000011.1"/>
</dbReference>
<proteinExistence type="predicted"/>
<protein>
    <submittedName>
        <fullName evidence="1">Uncharacterized protein</fullName>
    </submittedName>
</protein>
<name>A0A921LSY7_9ACTN</name>
<organism evidence="1 2">
    <name type="scientific">Enorma phocaeensis</name>
    <dbReference type="NCBI Taxonomy" id="1871019"/>
    <lineage>
        <taxon>Bacteria</taxon>
        <taxon>Bacillati</taxon>
        <taxon>Actinomycetota</taxon>
        <taxon>Coriobacteriia</taxon>
        <taxon>Coriobacteriales</taxon>
        <taxon>Coriobacteriaceae</taxon>
        <taxon>Enorma</taxon>
    </lineage>
</organism>
<reference evidence="1" key="1">
    <citation type="journal article" date="2021" name="PeerJ">
        <title>Extensive microbial diversity within the chicken gut microbiome revealed by metagenomics and culture.</title>
        <authorList>
            <person name="Gilroy R."/>
            <person name="Ravi A."/>
            <person name="Getino M."/>
            <person name="Pursley I."/>
            <person name="Horton D.L."/>
            <person name="Alikhan N.F."/>
            <person name="Baker D."/>
            <person name="Gharbi K."/>
            <person name="Hall N."/>
            <person name="Watson M."/>
            <person name="Adriaenssens E.M."/>
            <person name="Foster-Nyarko E."/>
            <person name="Jarju S."/>
            <person name="Secka A."/>
            <person name="Antonio M."/>
            <person name="Oren A."/>
            <person name="Chaudhuri R.R."/>
            <person name="La Ragione R."/>
            <person name="Hildebrand F."/>
            <person name="Pallen M.J."/>
        </authorList>
    </citation>
    <scope>NUCLEOTIDE SEQUENCE</scope>
    <source>
        <strain evidence="1">ChiHjej13B12-9602</strain>
    </source>
</reference>
<dbReference type="Proteomes" id="UP000753256">
    <property type="component" value="Unassembled WGS sequence"/>
</dbReference>
<gene>
    <name evidence="1" type="ORF">K8V70_02745</name>
</gene>
<accession>A0A921LSY7</accession>
<dbReference type="AlphaFoldDB" id="A0A921LSY7"/>
<evidence type="ECO:0000313" key="2">
    <source>
        <dbReference type="Proteomes" id="UP000753256"/>
    </source>
</evidence>
<sequence>MGIRTSIGLTPYRLEDFGPDERDSLESWRGSCSERPHLIDPDMIDEFTCYLLGRAERAAPTDPRFFPLREQIAASACVFRASDGKDLMVLDGDVESIVFKRLAEFDEEDHGDLRLLGLPFSQAVASVGENGKLAEDVLASVSAWDKAADAFDKFLSKPRRSTRFGLDDMLQSFDGFHALIDMIELFRRLLLAAGRAIDELGAATIDHYDLPGLVSSVGIWRVAQGGSARRIGSALSKLALHTKGIDIAEQLPEHASADGSWILPYSRFGQYVTKWAMEHSESELTFAAVGAAWPGPAIYGYDDGEEEPGPACELLAELSRGGKGSRDIPFGSDEVIVAEDLTIAVPPRFLGDDRAVYVARQFDEHGGCLRCAGESRRMNLLAKLIDDEQKLEGYAWGYIGEGAPEDVPDDFSADFDEEFALLSIEGDLVELDGRGRLPLTSTGLDGLRPGASFAIEGDGDTFFITAS</sequence>